<protein>
    <recommendedName>
        <fullName evidence="1">glutathione gamma-glutamylcysteinyltransferase</fullName>
        <ecNumber evidence="1">2.3.2.15</ecNumber>
    </recommendedName>
</protein>
<dbReference type="Proteomes" id="UP001169760">
    <property type="component" value="Unassembled WGS sequence"/>
</dbReference>
<dbReference type="InterPro" id="IPR038765">
    <property type="entry name" value="Papain-like_cys_pep_sf"/>
</dbReference>
<dbReference type="PROSITE" id="PS51257">
    <property type="entry name" value="PROKAR_LIPOPROTEIN"/>
    <property type="match status" value="1"/>
</dbReference>
<dbReference type="SUPFAM" id="SSF54001">
    <property type="entry name" value="Cysteine proteinases"/>
    <property type="match status" value="1"/>
</dbReference>
<reference evidence="7" key="1">
    <citation type="submission" date="2023-07" db="EMBL/GenBank/DDBJ databases">
        <title>Genome content predicts the carbon catabolic preferences of heterotrophic bacteria.</title>
        <authorList>
            <person name="Gralka M."/>
        </authorList>
    </citation>
    <scope>NUCLEOTIDE SEQUENCE</scope>
    <source>
        <strain evidence="7">I3M17_2</strain>
    </source>
</reference>
<dbReference type="InterPro" id="IPR040409">
    <property type="entry name" value="PCS-like"/>
</dbReference>
<dbReference type="GO" id="GO:0046872">
    <property type="term" value="F:metal ion binding"/>
    <property type="evidence" value="ECO:0007669"/>
    <property type="project" value="UniProtKB-KW"/>
</dbReference>
<organism evidence="7 8">
    <name type="scientific">Saccharophagus degradans</name>
    <dbReference type="NCBI Taxonomy" id="86304"/>
    <lineage>
        <taxon>Bacteria</taxon>
        <taxon>Pseudomonadati</taxon>
        <taxon>Pseudomonadota</taxon>
        <taxon>Gammaproteobacteria</taxon>
        <taxon>Cellvibrionales</taxon>
        <taxon>Cellvibrionaceae</taxon>
        <taxon>Saccharophagus</taxon>
    </lineage>
</organism>
<evidence type="ECO:0000256" key="3">
    <source>
        <dbReference type="ARBA" id="ARBA00022679"/>
    </source>
</evidence>
<feature type="domain" description="Peptidase C83" evidence="6">
    <location>
        <begin position="69"/>
        <end position="316"/>
    </location>
</feature>
<dbReference type="PANTHER" id="PTHR33447">
    <property type="entry name" value="GLUTATHIONE GAMMA-GLUTAMYLCYSTEINYLTRANSFERASE"/>
    <property type="match status" value="1"/>
</dbReference>
<evidence type="ECO:0000313" key="7">
    <source>
        <dbReference type="EMBL" id="MDO6422087.1"/>
    </source>
</evidence>
<evidence type="ECO:0000256" key="4">
    <source>
        <dbReference type="ARBA" id="ARBA00022723"/>
    </source>
</evidence>
<sequence>MNSHRLKRNIITIHLVFLAGLISGCYGTSNTKSDTSQSMPNHQNATQQTASSDTAPFDNGRMCIDHLVNAKLNHFNDDWSLPENIVDLRSEEGQVRLLECSYCEDYPELATAYLTQATQTFCGLASATMVLNADAESRKWRPVTQPYQPFNFYTQCNLLNDEVREHIDVAKVLNEGMELNEIFFVVKNQPSVVDAYCQHATSAQNEGELPASDAPHNCGVDHDYNTFMKTITNALNTPRHYVIANFAGAPSPERGGHFSPIAAYHKASDSFLVMDVARYKYPPFWISSKELWQAMQKIDSGSGKARGYIIAQTKSSSAN</sequence>
<dbReference type="Pfam" id="PF05023">
    <property type="entry name" value="Phytochelatin"/>
    <property type="match status" value="1"/>
</dbReference>
<dbReference type="InterPro" id="IPR038156">
    <property type="entry name" value="PCS_N_sf"/>
</dbReference>
<feature type="region of interest" description="Disordered" evidence="5">
    <location>
        <begin position="32"/>
        <end position="54"/>
    </location>
</feature>
<dbReference type="InterPro" id="IPR007719">
    <property type="entry name" value="PCS_N"/>
</dbReference>
<dbReference type="EMBL" id="JAUOPB010000004">
    <property type="protein sequence ID" value="MDO6422087.1"/>
    <property type="molecule type" value="Genomic_DNA"/>
</dbReference>
<name>A0AAW7X3F0_9GAMM</name>
<evidence type="ECO:0000256" key="1">
    <source>
        <dbReference type="ARBA" id="ARBA00012468"/>
    </source>
</evidence>
<dbReference type="RefSeq" id="WP_303491907.1">
    <property type="nucleotide sequence ID" value="NZ_JAUOPB010000004.1"/>
</dbReference>
<dbReference type="GO" id="GO:0010038">
    <property type="term" value="P:response to metal ion"/>
    <property type="evidence" value="ECO:0007669"/>
    <property type="project" value="InterPro"/>
</dbReference>
<gene>
    <name evidence="7" type="ORF">Q4521_06355</name>
</gene>
<proteinExistence type="predicted"/>
<evidence type="ECO:0000259" key="6">
    <source>
        <dbReference type="PROSITE" id="PS51443"/>
    </source>
</evidence>
<evidence type="ECO:0000313" key="8">
    <source>
        <dbReference type="Proteomes" id="UP001169760"/>
    </source>
</evidence>
<comment type="caution">
    <text evidence="7">The sequence shown here is derived from an EMBL/GenBank/DDBJ whole genome shotgun (WGS) entry which is preliminary data.</text>
</comment>
<evidence type="ECO:0000256" key="5">
    <source>
        <dbReference type="SAM" id="MobiDB-lite"/>
    </source>
</evidence>
<keyword evidence="3" id="KW-0808">Transferase</keyword>
<dbReference type="AlphaFoldDB" id="A0AAW7X3F0"/>
<accession>A0AAW7X3F0</accession>
<keyword evidence="2" id="KW-0104">Cadmium</keyword>
<keyword evidence="4" id="KW-0479">Metal-binding</keyword>
<dbReference type="GO" id="GO:0046938">
    <property type="term" value="P:phytochelatin biosynthetic process"/>
    <property type="evidence" value="ECO:0007669"/>
    <property type="project" value="InterPro"/>
</dbReference>
<evidence type="ECO:0000256" key="2">
    <source>
        <dbReference type="ARBA" id="ARBA00022539"/>
    </source>
</evidence>
<dbReference type="EC" id="2.3.2.15" evidence="1"/>
<dbReference type="PROSITE" id="PS51443">
    <property type="entry name" value="PCS"/>
    <property type="match status" value="1"/>
</dbReference>
<dbReference type="PANTHER" id="PTHR33447:SF20">
    <property type="entry name" value="GLUTATHIONE GAMMA-GLUTAMYLCYSTEINYLTRANSFERASE"/>
    <property type="match status" value="1"/>
</dbReference>
<dbReference type="Gene3D" id="3.90.70.30">
    <property type="entry name" value="Phytochelatin synthase, N-terminal domain"/>
    <property type="match status" value="1"/>
</dbReference>
<dbReference type="GO" id="GO:0016756">
    <property type="term" value="F:glutathione gamma-glutamylcysteinyltransferase activity"/>
    <property type="evidence" value="ECO:0007669"/>
    <property type="project" value="UniProtKB-EC"/>
</dbReference>